<evidence type="ECO:0000259" key="4">
    <source>
        <dbReference type="Pfam" id="PF01555"/>
    </source>
</evidence>
<evidence type="ECO:0000256" key="3">
    <source>
        <dbReference type="ARBA" id="ARBA00022679"/>
    </source>
</evidence>
<evidence type="ECO:0000313" key="5">
    <source>
        <dbReference type="EMBL" id="MEE1890477.1"/>
    </source>
</evidence>
<dbReference type="GO" id="GO:0032259">
    <property type="term" value="P:methylation"/>
    <property type="evidence" value="ECO:0007669"/>
    <property type="project" value="UniProtKB-KW"/>
</dbReference>
<feature type="domain" description="DNA methylase N-4/N-6" evidence="4">
    <location>
        <begin position="61"/>
        <end position="355"/>
    </location>
</feature>
<dbReference type="PRINTS" id="PR00508">
    <property type="entry name" value="S21N4MTFRASE"/>
</dbReference>
<comment type="caution">
    <text evidence="5">The sequence shown here is derived from an EMBL/GenBank/DDBJ whole genome shotgun (WGS) entry which is preliminary data.</text>
</comment>
<reference evidence="5" key="1">
    <citation type="submission" date="2024-01" db="EMBL/GenBank/DDBJ databases">
        <title>Unpublished Manusciprt.</title>
        <authorList>
            <person name="Duman M."/>
            <person name="Valdes E.G."/>
            <person name="Ajmi N."/>
            <person name="Altun S."/>
            <person name="Saticioglu I.B."/>
        </authorList>
    </citation>
    <scope>NUCLEOTIDE SEQUENCE</scope>
    <source>
        <strain evidence="5">137P</strain>
    </source>
</reference>
<name>A0ABU7HHR1_9PSED</name>
<organism evidence="5 6">
    <name type="scientific">Pseudomonas carassii</name>
    <dbReference type="NCBI Taxonomy" id="3115855"/>
    <lineage>
        <taxon>Bacteria</taxon>
        <taxon>Pseudomonadati</taxon>
        <taxon>Pseudomonadota</taxon>
        <taxon>Gammaproteobacteria</taxon>
        <taxon>Pseudomonadales</taxon>
        <taxon>Pseudomonadaceae</taxon>
        <taxon>Pseudomonas</taxon>
    </lineage>
</organism>
<keyword evidence="6" id="KW-1185">Reference proteome</keyword>
<evidence type="ECO:0000256" key="1">
    <source>
        <dbReference type="ARBA" id="ARBA00006594"/>
    </source>
</evidence>
<accession>A0ABU7HHR1</accession>
<dbReference type="InterPro" id="IPR001091">
    <property type="entry name" value="RM_Methyltransferase"/>
</dbReference>
<dbReference type="RefSeq" id="WP_330105297.1">
    <property type="nucleotide sequence ID" value="NZ_JAZDCT010000038.1"/>
</dbReference>
<evidence type="ECO:0000313" key="6">
    <source>
        <dbReference type="Proteomes" id="UP001354227"/>
    </source>
</evidence>
<dbReference type="Gene3D" id="3.40.50.150">
    <property type="entry name" value="Vaccinia Virus protein VP39"/>
    <property type="match status" value="1"/>
</dbReference>
<evidence type="ECO:0000256" key="2">
    <source>
        <dbReference type="ARBA" id="ARBA00022603"/>
    </source>
</evidence>
<dbReference type="InterPro" id="IPR002941">
    <property type="entry name" value="DNA_methylase_N4/N6"/>
</dbReference>
<keyword evidence="3 5" id="KW-0808">Transferase</keyword>
<dbReference type="GO" id="GO:0008168">
    <property type="term" value="F:methyltransferase activity"/>
    <property type="evidence" value="ECO:0007669"/>
    <property type="project" value="UniProtKB-KW"/>
</dbReference>
<protein>
    <submittedName>
        <fullName evidence="5">Site-specific DNA-methyltransferase</fullName>
        <ecNumber evidence="5">2.1.1.-</ecNumber>
    </submittedName>
</protein>
<dbReference type="PROSITE" id="PS00092">
    <property type="entry name" value="N6_MTASE"/>
    <property type="match status" value="1"/>
</dbReference>
<sequence>MPILSWFNRDEDLTRAALAPYRLLEPVSKLSYGEEDSPNMLIEGDNLDALKALLPYYAGEVKCIFIDPPYNTRSAVSLHYEDNIEHSQWLSIIYPRLELLKRLLADDGSIWITLDDNEAHYMRVIADEVFGRKNFVANIVWQKAYTANQTAQHISNTHDHILVYAKNIDKLVIGKVGRTEEQKATFKNQDNDPRGPWKAENLSAGKFYAAGQFEIIGPTGLRFKPPANRYWRCNEEQYRKWLADGRITFGLKGTGRPMLKKYLNEMNGGLTSMTWWPHELYGSNKEASIHLKGLFSEVENVFSTPKPEKLLKGILEIASKEGDLVLDSFLGSGTTASVAHKMGRRWIGIEIGEHARSFCAPRLAKVIEGKDPGGVTSAVGWQGGGGFRFYKLGVPVFDESGHIREGIRYEHLAAHVWFAETGTARSSRAPKEAFLGEHNGTGYYLLFNGILGDLSQGGGNVLTRALLRKLPAFDGQKVIYGEACALPDEQLRELGITFRQTPYDIKAR</sequence>
<comment type="similarity">
    <text evidence="1">Belongs to the N(4)/N(6)-methyltransferase family.</text>
</comment>
<dbReference type="Pfam" id="PF01555">
    <property type="entry name" value="N6_N4_Mtase"/>
    <property type="match status" value="1"/>
</dbReference>
<dbReference type="InterPro" id="IPR002052">
    <property type="entry name" value="DNA_methylase_N6_adenine_CS"/>
</dbReference>
<dbReference type="EMBL" id="JAZDCT010000038">
    <property type="protein sequence ID" value="MEE1890477.1"/>
    <property type="molecule type" value="Genomic_DNA"/>
</dbReference>
<dbReference type="Proteomes" id="UP001354227">
    <property type="component" value="Unassembled WGS sequence"/>
</dbReference>
<dbReference type="InterPro" id="IPR029063">
    <property type="entry name" value="SAM-dependent_MTases_sf"/>
</dbReference>
<proteinExistence type="inferred from homology"/>
<keyword evidence="2 5" id="KW-0489">Methyltransferase</keyword>
<gene>
    <name evidence="5" type="ORF">V0R62_22670</name>
</gene>
<dbReference type="SUPFAM" id="SSF53335">
    <property type="entry name" value="S-adenosyl-L-methionine-dependent methyltransferases"/>
    <property type="match status" value="1"/>
</dbReference>
<dbReference type="EC" id="2.1.1.-" evidence="5"/>